<evidence type="ECO:0000313" key="1">
    <source>
        <dbReference type="EMBL" id="TVO73518.1"/>
    </source>
</evidence>
<dbReference type="AlphaFoldDB" id="A0A558DR06"/>
<sequence>MVVAVFFYVVPTAHAESIFSVDTQYQKRFILTDDTGATNLANARLKITIYVYDGVLVDTNAVQLKVIYIDRPLVGLPYSTVFSGAELKAALARYHGVNGKFNPKDHEAGYYFVWEIDLNGDSQFCPGDLMMDSDRSDDFYPVIGDIFNHTLTVGFTSVKGQTCNPF</sequence>
<proteinExistence type="predicted"/>
<dbReference type="EMBL" id="VMNH01000013">
    <property type="protein sequence ID" value="TVO73518.1"/>
    <property type="molecule type" value="Genomic_DNA"/>
</dbReference>
<comment type="caution">
    <text evidence="1">The sequence shown here is derived from an EMBL/GenBank/DDBJ whole genome shotgun (WGS) entry which is preliminary data.</text>
</comment>
<name>A0A558DR06_9GAMM</name>
<reference evidence="1 2" key="1">
    <citation type="submission" date="2019-07" db="EMBL/GenBank/DDBJ databases">
        <title>The pathways for chlorine oxyanion respiration interact through the shared metabolite chlorate.</title>
        <authorList>
            <person name="Barnum T.P."/>
            <person name="Cheng Y."/>
            <person name="Hill K.A."/>
            <person name="Lucas L.N."/>
            <person name="Carlson H.K."/>
            <person name="Coates J.D."/>
        </authorList>
    </citation>
    <scope>NUCLEOTIDE SEQUENCE [LARGE SCALE GENOMIC DNA]</scope>
    <source>
        <strain evidence="1 2">BK-1</strain>
    </source>
</reference>
<keyword evidence="2" id="KW-1185">Reference proteome</keyword>
<organism evidence="1 2">
    <name type="scientific">Sedimenticola selenatireducens</name>
    <dbReference type="NCBI Taxonomy" id="191960"/>
    <lineage>
        <taxon>Bacteria</taxon>
        <taxon>Pseudomonadati</taxon>
        <taxon>Pseudomonadota</taxon>
        <taxon>Gammaproteobacteria</taxon>
        <taxon>Chromatiales</taxon>
        <taxon>Sedimenticolaceae</taxon>
        <taxon>Sedimenticola</taxon>
    </lineage>
</organism>
<dbReference type="RefSeq" id="WP_144359240.1">
    <property type="nucleotide sequence ID" value="NZ_VMNH01000013.1"/>
</dbReference>
<accession>A0A558DR06</accession>
<dbReference type="Proteomes" id="UP000316649">
    <property type="component" value="Unassembled WGS sequence"/>
</dbReference>
<evidence type="ECO:0000313" key="2">
    <source>
        <dbReference type="Proteomes" id="UP000316649"/>
    </source>
</evidence>
<gene>
    <name evidence="1" type="ORF">FHP88_11610</name>
</gene>
<protein>
    <submittedName>
        <fullName evidence="1">Uncharacterized protein</fullName>
    </submittedName>
</protein>